<dbReference type="Gene3D" id="2.60.40.10">
    <property type="entry name" value="Immunoglobulins"/>
    <property type="match status" value="1"/>
</dbReference>
<feature type="domain" description="CBM-cenC" evidence="11">
    <location>
        <begin position="12"/>
        <end position="132"/>
    </location>
</feature>
<comment type="similarity">
    <text evidence="1 6 8">Belongs to the glycosyl hydrolase 9 (cellulase E) family.</text>
</comment>
<dbReference type="Gene3D" id="1.50.10.10">
    <property type="match status" value="1"/>
</dbReference>
<dbReference type="PROSITE" id="PS00698">
    <property type="entry name" value="GH9_3"/>
    <property type="match status" value="1"/>
</dbReference>
<keyword evidence="2 6" id="KW-0378">Hydrolase</keyword>
<dbReference type="Gene3D" id="2.60.120.260">
    <property type="entry name" value="Galactose-binding domain-like"/>
    <property type="match status" value="1"/>
</dbReference>
<dbReference type="InterPro" id="IPR014756">
    <property type="entry name" value="Ig_E-set"/>
</dbReference>
<sequence>MAGAPAGAEGPEQISNGTFDSGHAPWWATGNLTLDSSSGQLCADVPGGTVNPWDAIIGYDNVPLVAGETYAFRFFGTATPAKVGKALIQLPVDPYTQYLSASPELSVSGNDYTYTFTSSVSLPNAQVAFQIGGSADPWRICLDNISLRGGAEPEVYEPDTGPRVRVNQVGYLLHGPKKATVVTDATTALPWQLKNAAGRTVAAGTSTPRGVDVSSGQNVQTIDFSGYARKGSGFALVADGETSRPFDIGSDFYERLRLDALKFYYTQRSGIAIDDALRPGYGRPAGHVGVAPNQGDTSVPCQPGVCDYRLDVSGGWYDAGDHGKYVVNGGISVHQLMSTYERSRTAGSLSIPETGNRVPDILDEARWEQEFLLRMQVPAGRPHAGMAHHKIHDAAWTGLPLLPHLDPQPRELHPVSTAATLNLAATAAQAARVFKPFDKRFAQRNLAAAKAAWAAAKADPARYADPADGVGGGAYNDDDVTDEFYWAAAELYITTGEREFRDAILASPHHTGDIWRDRGFDWGHTAQLGRLQLAMLPNKLPDRHRVRASVVAGADRYLATQRAHPYGIPYAPAENTYDWGSNNLILNNAVVLAAAYDLTHKDRYRDGVLETMDYILGRNALNQSYVTGYGEVASENQHSRWYANQLNPDLPNPPRGTLSGGPNSSIQDPVAQQKLQGCAPQFCYIDDIESWSTNELTINWNAPLAWIAAFVADRGDR</sequence>
<keyword evidence="3 6" id="KW-0119">Carbohydrate metabolism</keyword>
<dbReference type="PROSITE" id="PS00592">
    <property type="entry name" value="GH9_2"/>
    <property type="match status" value="1"/>
</dbReference>
<proteinExistence type="inferred from homology"/>
<evidence type="ECO:0000256" key="4">
    <source>
        <dbReference type="ARBA" id="ARBA00023295"/>
    </source>
</evidence>
<dbReference type="Pfam" id="PF00759">
    <property type="entry name" value="Glyco_hydro_9"/>
    <property type="match status" value="1"/>
</dbReference>
<dbReference type="PANTHER" id="PTHR22298">
    <property type="entry name" value="ENDO-1,4-BETA-GLUCANASE"/>
    <property type="match status" value="1"/>
</dbReference>
<evidence type="ECO:0000313" key="13">
    <source>
        <dbReference type="EMBL" id="GIF71660.1"/>
    </source>
</evidence>
<dbReference type="Pfam" id="PF02018">
    <property type="entry name" value="CBM_4_9"/>
    <property type="match status" value="1"/>
</dbReference>
<feature type="active site" evidence="6">
    <location>
        <position position="638"/>
    </location>
</feature>
<keyword evidence="5 6" id="KW-0624">Polysaccharide degradation</keyword>
<dbReference type="InterPro" id="IPR008928">
    <property type="entry name" value="6-hairpin_glycosidase_sf"/>
</dbReference>
<evidence type="ECO:0000256" key="1">
    <source>
        <dbReference type="ARBA" id="ARBA00007072"/>
    </source>
</evidence>
<evidence type="ECO:0000259" key="10">
    <source>
        <dbReference type="Pfam" id="PF00759"/>
    </source>
</evidence>
<dbReference type="InterPro" id="IPR004197">
    <property type="entry name" value="Cellulase_Ig-like"/>
</dbReference>
<comment type="catalytic activity">
    <reaction evidence="8">
        <text>Endohydrolysis of (1-&gt;4)-beta-D-glucosidic linkages in cellulose, lichenin and cereal beta-D-glucans.</text>
        <dbReference type="EC" id="3.2.1.4"/>
    </reaction>
</comment>
<evidence type="ECO:0000256" key="6">
    <source>
        <dbReference type="PROSITE-ProRule" id="PRU10059"/>
    </source>
</evidence>
<feature type="active site" evidence="7">
    <location>
        <position position="695"/>
    </location>
</feature>
<evidence type="ECO:0000256" key="9">
    <source>
        <dbReference type="SAM" id="MobiDB-lite"/>
    </source>
</evidence>
<dbReference type="InterPro" id="IPR012341">
    <property type="entry name" value="6hp_glycosidase-like_sf"/>
</dbReference>
<dbReference type="SUPFAM" id="SSF81296">
    <property type="entry name" value="E set domains"/>
    <property type="match status" value="1"/>
</dbReference>
<keyword evidence="8" id="KW-0136">Cellulose degradation</keyword>
<keyword evidence="4 6" id="KW-0326">Glycosidase</keyword>
<dbReference type="InterPro" id="IPR033126">
    <property type="entry name" value="Glyco_hydro_9_Asp/Glu_AS"/>
</dbReference>
<dbReference type="InterPro" id="IPR018221">
    <property type="entry name" value="Glyco_hydro_9_His_AS"/>
</dbReference>
<dbReference type="Pfam" id="PF02927">
    <property type="entry name" value="CelD_N"/>
    <property type="match status" value="1"/>
</dbReference>
<dbReference type="InterPro" id="IPR013783">
    <property type="entry name" value="Ig-like_fold"/>
</dbReference>
<feature type="domain" description="Cellulase Ig-like" evidence="12">
    <location>
        <begin position="159"/>
        <end position="243"/>
    </location>
</feature>
<protein>
    <recommendedName>
        <fullName evidence="8">Endoglucanase</fullName>
        <ecNumber evidence="8">3.2.1.4</ecNumber>
    </recommendedName>
</protein>
<name>A0ABQ4CK46_9ACTN</name>
<evidence type="ECO:0000259" key="12">
    <source>
        <dbReference type="Pfam" id="PF02927"/>
    </source>
</evidence>
<dbReference type="CDD" id="cd02850">
    <property type="entry name" value="E_set_Cellulase_N"/>
    <property type="match status" value="1"/>
</dbReference>
<feature type="region of interest" description="Disordered" evidence="9">
    <location>
        <begin position="643"/>
        <end position="667"/>
    </location>
</feature>
<dbReference type="Proteomes" id="UP000604117">
    <property type="component" value="Unassembled WGS sequence"/>
</dbReference>
<evidence type="ECO:0000256" key="5">
    <source>
        <dbReference type="ARBA" id="ARBA00023326"/>
    </source>
</evidence>
<evidence type="ECO:0000256" key="3">
    <source>
        <dbReference type="ARBA" id="ARBA00023277"/>
    </source>
</evidence>
<feature type="domain" description="Glycoside hydrolase family 9" evidence="10">
    <location>
        <begin position="253"/>
        <end position="707"/>
    </location>
</feature>
<organism evidence="13 14">
    <name type="scientific">Asanoa siamensis</name>
    <dbReference type="NCBI Taxonomy" id="926357"/>
    <lineage>
        <taxon>Bacteria</taxon>
        <taxon>Bacillati</taxon>
        <taxon>Actinomycetota</taxon>
        <taxon>Actinomycetes</taxon>
        <taxon>Micromonosporales</taxon>
        <taxon>Micromonosporaceae</taxon>
        <taxon>Asanoa</taxon>
    </lineage>
</organism>
<evidence type="ECO:0000259" key="11">
    <source>
        <dbReference type="Pfam" id="PF02018"/>
    </source>
</evidence>
<comment type="caution">
    <text evidence="13">The sequence shown here is derived from an EMBL/GenBank/DDBJ whole genome shotgun (WGS) entry which is preliminary data.</text>
</comment>
<dbReference type="InterPro" id="IPR001701">
    <property type="entry name" value="Glyco_hydro_9"/>
</dbReference>
<dbReference type="EC" id="3.2.1.4" evidence="8"/>
<gene>
    <name evidence="13" type="ORF">Asi02nite_11780</name>
</gene>
<feature type="active site" evidence="7">
    <location>
        <position position="686"/>
    </location>
</feature>
<dbReference type="InterPro" id="IPR008979">
    <property type="entry name" value="Galactose-bd-like_sf"/>
</dbReference>
<keyword evidence="14" id="KW-1185">Reference proteome</keyword>
<dbReference type="SUPFAM" id="SSF49785">
    <property type="entry name" value="Galactose-binding domain-like"/>
    <property type="match status" value="1"/>
</dbReference>
<accession>A0ABQ4CK46</accession>
<evidence type="ECO:0000256" key="8">
    <source>
        <dbReference type="RuleBase" id="RU361166"/>
    </source>
</evidence>
<dbReference type="SUPFAM" id="SSF48208">
    <property type="entry name" value="Six-hairpin glycosidases"/>
    <property type="match status" value="1"/>
</dbReference>
<dbReference type="EMBL" id="BONE01000006">
    <property type="protein sequence ID" value="GIF71660.1"/>
    <property type="molecule type" value="Genomic_DNA"/>
</dbReference>
<dbReference type="InterPro" id="IPR003305">
    <property type="entry name" value="CenC_carb-bd"/>
</dbReference>
<evidence type="ECO:0000256" key="2">
    <source>
        <dbReference type="ARBA" id="ARBA00022801"/>
    </source>
</evidence>
<evidence type="ECO:0000256" key="7">
    <source>
        <dbReference type="PROSITE-ProRule" id="PRU10060"/>
    </source>
</evidence>
<reference evidence="13 14" key="1">
    <citation type="submission" date="2021-01" db="EMBL/GenBank/DDBJ databases">
        <title>Whole genome shotgun sequence of Asanoa siamensis NBRC 107932.</title>
        <authorList>
            <person name="Komaki H."/>
            <person name="Tamura T."/>
        </authorList>
    </citation>
    <scope>NUCLEOTIDE SEQUENCE [LARGE SCALE GENOMIC DNA]</scope>
    <source>
        <strain evidence="13 14">NBRC 107932</strain>
    </source>
</reference>
<evidence type="ECO:0000313" key="14">
    <source>
        <dbReference type="Proteomes" id="UP000604117"/>
    </source>
</evidence>